<accession>A0A851A1I3</accession>
<feature type="region of interest" description="Disordered" evidence="9">
    <location>
        <begin position="245"/>
        <end position="293"/>
    </location>
</feature>
<comment type="subcellular location">
    <subcellularLocation>
        <location evidence="1">Nucleus</location>
    </subcellularLocation>
</comment>
<evidence type="ECO:0000313" key="12">
    <source>
        <dbReference type="Proteomes" id="UP000629438"/>
    </source>
</evidence>
<keyword evidence="12" id="KW-1185">Reference proteome</keyword>
<dbReference type="AlphaFoldDB" id="A0A851A1I3"/>
<dbReference type="Gene3D" id="1.10.720.30">
    <property type="entry name" value="SAP domain"/>
    <property type="match status" value="1"/>
</dbReference>
<feature type="compositionally biased region" description="Polar residues" evidence="9">
    <location>
        <begin position="798"/>
        <end position="825"/>
    </location>
</feature>
<dbReference type="SUPFAM" id="SSF68906">
    <property type="entry name" value="SAP domain"/>
    <property type="match status" value="1"/>
</dbReference>
<comment type="caution">
    <text evidence="11">The sequence shown here is derived from an EMBL/GenBank/DDBJ whole genome shotgun (WGS) entry which is preliminary data.</text>
</comment>
<feature type="repeat" description="RPEL" evidence="7">
    <location>
        <begin position="128"/>
        <end position="153"/>
    </location>
</feature>
<proteinExistence type="predicted"/>
<evidence type="ECO:0000256" key="6">
    <source>
        <dbReference type="ARBA" id="ARBA00023242"/>
    </source>
</evidence>
<dbReference type="InterPro" id="IPR004018">
    <property type="entry name" value="RPEL_repeat"/>
</dbReference>
<feature type="coiled-coil region" evidence="8">
    <location>
        <begin position="548"/>
        <end position="586"/>
    </location>
</feature>
<protein>
    <submittedName>
        <fullName evidence="11">MKL2 protein</fullName>
    </submittedName>
</protein>
<feature type="compositionally biased region" description="Polar residues" evidence="9">
    <location>
        <begin position="188"/>
        <end position="198"/>
    </location>
</feature>
<dbReference type="GO" id="GO:0051145">
    <property type="term" value="P:smooth muscle cell differentiation"/>
    <property type="evidence" value="ECO:0007669"/>
    <property type="project" value="TreeGrafter"/>
</dbReference>
<evidence type="ECO:0000256" key="2">
    <source>
        <dbReference type="ARBA" id="ARBA00022737"/>
    </source>
</evidence>
<dbReference type="Pfam" id="PF02755">
    <property type="entry name" value="RPEL"/>
    <property type="match status" value="2"/>
</dbReference>
<dbReference type="PROSITE" id="PS51073">
    <property type="entry name" value="RPEL"/>
    <property type="match status" value="3"/>
</dbReference>
<dbReference type="Gene3D" id="6.10.150.10">
    <property type="match status" value="1"/>
</dbReference>
<gene>
    <name evidence="11" type="primary">Mkl2</name>
    <name evidence="11" type="ORF">TICMUR_R03520</name>
</gene>
<organism evidence="11 12">
    <name type="scientific">Tichodroma muraria</name>
    <dbReference type="NCBI Taxonomy" id="237442"/>
    <lineage>
        <taxon>Eukaryota</taxon>
        <taxon>Metazoa</taxon>
        <taxon>Chordata</taxon>
        <taxon>Craniata</taxon>
        <taxon>Vertebrata</taxon>
        <taxon>Euteleostomi</taxon>
        <taxon>Archelosauria</taxon>
        <taxon>Archosauria</taxon>
        <taxon>Dinosauria</taxon>
        <taxon>Saurischia</taxon>
        <taxon>Theropoda</taxon>
        <taxon>Coelurosauria</taxon>
        <taxon>Aves</taxon>
        <taxon>Neognathae</taxon>
        <taxon>Neoaves</taxon>
        <taxon>Telluraves</taxon>
        <taxon>Australaves</taxon>
        <taxon>Passeriformes</taxon>
        <taxon>Sittidae</taxon>
        <taxon>Tichodroma</taxon>
    </lineage>
</organism>
<feature type="compositionally biased region" description="Polar residues" evidence="9">
    <location>
        <begin position="834"/>
        <end position="854"/>
    </location>
</feature>
<feature type="repeat" description="RPEL" evidence="7">
    <location>
        <begin position="40"/>
        <end position="65"/>
    </location>
</feature>
<evidence type="ECO:0000256" key="3">
    <source>
        <dbReference type="ARBA" id="ARBA00023015"/>
    </source>
</evidence>
<feature type="compositionally biased region" description="Polar residues" evidence="9">
    <location>
        <begin position="460"/>
        <end position="480"/>
    </location>
</feature>
<evidence type="ECO:0000256" key="5">
    <source>
        <dbReference type="ARBA" id="ARBA00023163"/>
    </source>
</evidence>
<evidence type="ECO:0000259" key="10">
    <source>
        <dbReference type="PROSITE" id="PS50800"/>
    </source>
</evidence>
<dbReference type="OrthoDB" id="197676at2759"/>
<evidence type="ECO:0000256" key="7">
    <source>
        <dbReference type="PROSITE-ProRule" id="PRU00401"/>
    </source>
</evidence>
<feature type="compositionally biased region" description="Low complexity" evidence="9">
    <location>
        <begin position="481"/>
        <end position="498"/>
    </location>
</feature>
<keyword evidence="4 8" id="KW-0175">Coiled coil</keyword>
<name>A0A851A1I3_9PASS</name>
<reference evidence="11" key="1">
    <citation type="submission" date="2019-09" db="EMBL/GenBank/DDBJ databases">
        <title>Bird 10,000 Genomes (B10K) Project - Family phase.</title>
        <authorList>
            <person name="Zhang G."/>
        </authorList>
    </citation>
    <scope>NUCLEOTIDE SEQUENCE</scope>
    <source>
        <strain evidence="11">B10K-DU-012-47</strain>
    </source>
</reference>
<feature type="region of interest" description="Disordered" evidence="9">
    <location>
        <begin position="460"/>
        <end position="545"/>
    </location>
</feature>
<dbReference type="PANTHER" id="PTHR22793">
    <property type="entry name" value="MYOCARDIN-RELATED TRANSCRIPTION FACTOR-RELATED"/>
    <property type="match status" value="1"/>
</dbReference>
<dbReference type="InterPro" id="IPR036361">
    <property type="entry name" value="SAP_dom_sf"/>
</dbReference>
<dbReference type="GO" id="GO:0003713">
    <property type="term" value="F:transcription coactivator activity"/>
    <property type="evidence" value="ECO:0007669"/>
    <property type="project" value="UniProtKB-ARBA"/>
</dbReference>
<evidence type="ECO:0000256" key="8">
    <source>
        <dbReference type="SAM" id="Coils"/>
    </source>
</evidence>
<dbReference type="InterPro" id="IPR043451">
    <property type="entry name" value="Myocardin-like"/>
</dbReference>
<dbReference type="Pfam" id="PF02037">
    <property type="entry name" value="SAP"/>
    <property type="match status" value="1"/>
</dbReference>
<dbReference type="FunFam" id="1.10.720.30:FF:000002">
    <property type="entry name" value="Myocardin related transcription factor A"/>
    <property type="match status" value="1"/>
</dbReference>
<feature type="region of interest" description="Disordered" evidence="9">
    <location>
        <begin position="169"/>
        <end position="233"/>
    </location>
</feature>
<dbReference type="GO" id="GO:0005634">
    <property type="term" value="C:nucleus"/>
    <property type="evidence" value="ECO:0007669"/>
    <property type="project" value="UniProtKB-SubCell"/>
</dbReference>
<dbReference type="GO" id="GO:0045944">
    <property type="term" value="P:positive regulation of transcription by RNA polymerase II"/>
    <property type="evidence" value="ECO:0007669"/>
    <property type="project" value="TreeGrafter"/>
</dbReference>
<dbReference type="PANTHER" id="PTHR22793:SF5">
    <property type="entry name" value="MYOCARDIN-RELATED TRANSCRIPTION FACTOR B"/>
    <property type="match status" value="1"/>
</dbReference>
<evidence type="ECO:0000256" key="4">
    <source>
        <dbReference type="ARBA" id="ARBA00023054"/>
    </source>
</evidence>
<feature type="compositionally biased region" description="Polar residues" evidence="9">
    <location>
        <begin position="514"/>
        <end position="543"/>
    </location>
</feature>
<keyword evidence="5" id="KW-0804">Transcription</keyword>
<dbReference type="InterPro" id="IPR003034">
    <property type="entry name" value="SAP_dom"/>
</dbReference>
<dbReference type="Gene3D" id="6.10.140.2040">
    <property type="match status" value="1"/>
</dbReference>
<evidence type="ECO:0000256" key="9">
    <source>
        <dbReference type="SAM" id="MobiDB-lite"/>
    </source>
</evidence>
<sequence>MIDSSKKQQQGFSEILPAGDLKPLKEKECLEVNSQKSLKEVLQLRLQQRRTREQLVDQGIMPPLKSPAAFHEQIKSLERARTENFLKHKIRSRPDRSELVRMHILEETFAEPSLQATQMKLKRARLADDLNEKIAQRPGPMELVEKNILPVDSSVKEAIIGKGQENYPQALDDFSFDEDSSDALSPDQPASQESQGSAASPGEPKPSDSPSPITPNAATSTQYPPLTSPVPEFLKTPSTIEQHVTRSTAATTLTTTTVSAAKPGPTLVKQSHPKNPNDKHRSKKCKEPKPRVKKLKYHQYIPPDQKGEKNEPQMDSNYARLLQQQQLFLQLQILSQQQQHYNYQTILPAPLKYVKHCLSASSPRQNSNVPSRKPGPLPSSLDDLKVAELKMELKLRGLPVSGTKTDLIERLKTYQDLNNGVTTSTSVTVTTSSGATGNTGEVTVAFPVAMLNKPVANTISSFPPDKTSTGPGSKAVNTENISSPLPISPSPSEQSSLSTDDTSMADTFPEMTMMSPSQFLSTSPLTASTNEDNQNRSGGSISTIEFDVAEKDRKLQEKEKQIEELKRKLEQEQKLVEVLKMQLEVEKRGQQQQSQTFGNSAALEQKQFSAAVKDETAPADCSSTSQSVPVASHSLGQSVYTAGQNPVAKKAVVIKQEIPVAKAEPQNAISQFYVSPQRQPQTAVVAQPQALLTTQGTAQLLLPLSIQGPNAATAVQLPVGNIKLQVRAQSQAGIQTPSQIPAPISSSGLVQTAPQMHTPQSKQNTTTQHALGQTQQIRKVFPPATSNAVFSYQTAPVSTPSQSFINKTSNSNIHPGGNQVPSEQNGPAAPNKPGSPSQAQPYTVQQPLFNNSVSKTKDPPRYEEAIKQTRTMQPSHREVLVFFSLLKTELFSTITKT</sequence>
<dbReference type="SMART" id="SM00707">
    <property type="entry name" value="RPEL"/>
    <property type="match status" value="3"/>
</dbReference>
<feature type="non-terminal residue" evidence="11">
    <location>
        <position position="1"/>
    </location>
</feature>
<keyword evidence="2" id="KW-0677">Repeat</keyword>
<feature type="region of interest" description="Disordered" evidence="9">
    <location>
        <begin position="735"/>
        <end position="773"/>
    </location>
</feature>
<dbReference type="PROSITE" id="PS50800">
    <property type="entry name" value="SAP"/>
    <property type="match status" value="1"/>
</dbReference>
<dbReference type="Proteomes" id="UP000629438">
    <property type="component" value="Unassembled WGS sequence"/>
</dbReference>
<evidence type="ECO:0000313" key="11">
    <source>
        <dbReference type="EMBL" id="NWI07150.1"/>
    </source>
</evidence>
<feature type="compositionally biased region" description="Polar residues" evidence="9">
    <location>
        <begin position="214"/>
        <end position="225"/>
    </location>
</feature>
<feature type="compositionally biased region" description="Low complexity" evidence="9">
    <location>
        <begin position="245"/>
        <end position="261"/>
    </location>
</feature>
<feature type="non-terminal residue" evidence="11">
    <location>
        <position position="897"/>
    </location>
</feature>
<feature type="repeat" description="RPEL" evidence="7">
    <location>
        <begin position="84"/>
        <end position="109"/>
    </location>
</feature>
<feature type="region of interest" description="Disordered" evidence="9">
    <location>
        <begin position="798"/>
        <end position="860"/>
    </location>
</feature>
<evidence type="ECO:0000256" key="1">
    <source>
        <dbReference type="ARBA" id="ARBA00004123"/>
    </source>
</evidence>
<feature type="compositionally biased region" description="Pro residues" evidence="9">
    <location>
        <begin position="203"/>
        <end position="213"/>
    </location>
</feature>
<feature type="compositionally biased region" description="Basic and acidic residues" evidence="9">
    <location>
        <begin position="275"/>
        <end position="290"/>
    </location>
</feature>
<dbReference type="SMART" id="SM00513">
    <property type="entry name" value="SAP"/>
    <property type="match status" value="1"/>
</dbReference>
<keyword evidence="6" id="KW-0539">Nucleus</keyword>
<keyword evidence="3" id="KW-0805">Transcription regulation</keyword>
<feature type="domain" description="SAP" evidence="10">
    <location>
        <begin position="381"/>
        <end position="415"/>
    </location>
</feature>
<dbReference type="EMBL" id="WAAG01088475">
    <property type="protein sequence ID" value="NWI07150.1"/>
    <property type="molecule type" value="Genomic_DNA"/>
</dbReference>